<keyword evidence="16" id="KW-1185">Reference proteome</keyword>
<dbReference type="GO" id="GO:0009279">
    <property type="term" value="C:cell outer membrane"/>
    <property type="evidence" value="ECO:0007669"/>
    <property type="project" value="UniProtKB-SubCell"/>
</dbReference>
<dbReference type="CDD" id="cd01347">
    <property type="entry name" value="ligand_gated_channel"/>
    <property type="match status" value="1"/>
</dbReference>
<comment type="similarity">
    <text evidence="10 11">Belongs to the TonB-dependent receptor family.</text>
</comment>
<dbReference type="PROSITE" id="PS52016">
    <property type="entry name" value="TONB_DEPENDENT_REC_3"/>
    <property type="match status" value="1"/>
</dbReference>
<evidence type="ECO:0000256" key="1">
    <source>
        <dbReference type="ARBA" id="ARBA00004571"/>
    </source>
</evidence>
<dbReference type="PANTHER" id="PTHR30069">
    <property type="entry name" value="TONB-DEPENDENT OUTER MEMBRANE RECEPTOR"/>
    <property type="match status" value="1"/>
</dbReference>
<keyword evidence="7 10" id="KW-0472">Membrane</keyword>
<name>C4V3K4_9FIRM</name>
<dbReference type="STRING" id="638302.HMPREF0908_1098"/>
<dbReference type="Pfam" id="PF00593">
    <property type="entry name" value="TonB_dep_Rec_b-barrel"/>
    <property type="match status" value="1"/>
</dbReference>
<evidence type="ECO:0000259" key="14">
    <source>
        <dbReference type="Pfam" id="PF07715"/>
    </source>
</evidence>
<dbReference type="InterPro" id="IPR039426">
    <property type="entry name" value="TonB-dep_rcpt-like"/>
</dbReference>
<comment type="subcellular location">
    <subcellularLocation>
        <location evidence="1 10">Cell outer membrane</location>
        <topology evidence="1 10">Multi-pass membrane protein</topology>
    </subcellularLocation>
</comment>
<feature type="chain" id="PRO_5039580153" evidence="12">
    <location>
        <begin position="26"/>
        <end position="625"/>
    </location>
</feature>
<dbReference type="eggNOG" id="COG4771">
    <property type="taxonomic scope" value="Bacteria"/>
</dbReference>
<evidence type="ECO:0000256" key="12">
    <source>
        <dbReference type="SAM" id="SignalP"/>
    </source>
</evidence>
<evidence type="ECO:0000256" key="8">
    <source>
        <dbReference type="ARBA" id="ARBA00023170"/>
    </source>
</evidence>
<feature type="signal peptide" evidence="12">
    <location>
        <begin position="1"/>
        <end position="25"/>
    </location>
</feature>
<dbReference type="Gene3D" id="2.170.130.10">
    <property type="entry name" value="TonB-dependent receptor, plug domain"/>
    <property type="match status" value="1"/>
</dbReference>
<feature type="domain" description="TonB-dependent receptor plug" evidence="14">
    <location>
        <begin position="53"/>
        <end position="160"/>
    </location>
</feature>
<dbReference type="RefSeq" id="WP_006689832.1">
    <property type="nucleotide sequence ID" value="NZ_GG694006.1"/>
</dbReference>
<dbReference type="Gene3D" id="2.40.170.20">
    <property type="entry name" value="TonB-dependent receptor, beta-barrel domain"/>
    <property type="match status" value="1"/>
</dbReference>
<evidence type="ECO:0000256" key="6">
    <source>
        <dbReference type="ARBA" id="ARBA00023077"/>
    </source>
</evidence>
<dbReference type="Proteomes" id="UP000005309">
    <property type="component" value="Unassembled WGS sequence"/>
</dbReference>
<accession>C4V3K4</accession>
<feature type="domain" description="TonB-dependent receptor-like beta-barrel" evidence="13">
    <location>
        <begin position="185"/>
        <end position="596"/>
    </location>
</feature>
<organism evidence="15 16">
    <name type="scientific">Selenomonas flueggei ATCC 43531</name>
    <dbReference type="NCBI Taxonomy" id="638302"/>
    <lineage>
        <taxon>Bacteria</taxon>
        <taxon>Bacillati</taxon>
        <taxon>Bacillota</taxon>
        <taxon>Negativicutes</taxon>
        <taxon>Selenomonadales</taxon>
        <taxon>Selenomonadaceae</taxon>
        <taxon>Selenomonas</taxon>
    </lineage>
</organism>
<gene>
    <name evidence="15" type="ORF">HMPREF0908_1098</name>
</gene>
<evidence type="ECO:0000259" key="13">
    <source>
        <dbReference type="Pfam" id="PF00593"/>
    </source>
</evidence>
<dbReference type="GO" id="GO:0015344">
    <property type="term" value="F:siderophore uptake transmembrane transporter activity"/>
    <property type="evidence" value="ECO:0007669"/>
    <property type="project" value="TreeGrafter"/>
</dbReference>
<evidence type="ECO:0000256" key="9">
    <source>
        <dbReference type="ARBA" id="ARBA00023237"/>
    </source>
</evidence>
<evidence type="ECO:0000256" key="11">
    <source>
        <dbReference type="RuleBase" id="RU003357"/>
    </source>
</evidence>
<keyword evidence="9 10" id="KW-0998">Cell outer membrane</keyword>
<dbReference type="GO" id="GO:0044718">
    <property type="term" value="P:siderophore transmembrane transport"/>
    <property type="evidence" value="ECO:0007669"/>
    <property type="project" value="TreeGrafter"/>
</dbReference>
<keyword evidence="3 10" id="KW-1134">Transmembrane beta strand</keyword>
<dbReference type="EMBL" id="ACLA01000014">
    <property type="protein sequence ID" value="EEQ48618.1"/>
    <property type="molecule type" value="Genomic_DNA"/>
</dbReference>
<keyword evidence="8 15" id="KW-0675">Receptor</keyword>
<evidence type="ECO:0000256" key="7">
    <source>
        <dbReference type="ARBA" id="ARBA00023136"/>
    </source>
</evidence>
<evidence type="ECO:0000256" key="10">
    <source>
        <dbReference type="PROSITE-ProRule" id="PRU01360"/>
    </source>
</evidence>
<dbReference type="InterPro" id="IPR000531">
    <property type="entry name" value="Beta-barrel_TonB"/>
</dbReference>
<dbReference type="SUPFAM" id="SSF56935">
    <property type="entry name" value="Porins"/>
    <property type="match status" value="1"/>
</dbReference>
<evidence type="ECO:0000256" key="2">
    <source>
        <dbReference type="ARBA" id="ARBA00022448"/>
    </source>
</evidence>
<keyword evidence="4 10" id="KW-0812">Transmembrane</keyword>
<dbReference type="InterPro" id="IPR036942">
    <property type="entry name" value="Beta-barrel_TonB_sf"/>
</dbReference>
<dbReference type="Pfam" id="PF07715">
    <property type="entry name" value="Plug"/>
    <property type="match status" value="1"/>
</dbReference>
<protein>
    <submittedName>
        <fullName evidence="15">TonB-dependent receptor</fullName>
    </submittedName>
</protein>
<evidence type="ECO:0000256" key="3">
    <source>
        <dbReference type="ARBA" id="ARBA00022452"/>
    </source>
</evidence>
<keyword evidence="6 11" id="KW-0798">TonB box</keyword>
<reference evidence="15 16" key="1">
    <citation type="submission" date="2009-04" db="EMBL/GenBank/DDBJ databases">
        <authorList>
            <person name="Qin X."/>
            <person name="Bachman B."/>
            <person name="Battles P."/>
            <person name="Bell A."/>
            <person name="Bess C."/>
            <person name="Bickham C."/>
            <person name="Chaboub L."/>
            <person name="Chen D."/>
            <person name="Coyle M."/>
            <person name="Deiros D.R."/>
            <person name="Dinh H."/>
            <person name="Forbes L."/>
            <person name="Fowler G."/>
            <person name="Francisco L."/>
            <person name="Fu Q."/>
            <person name="Gubbala S."/>
            <person name="Hale W."/>
            <person name="Han Y."/>
            <person name="Hemphill L."/>
            <person name="Highlander S.K."/>
            <person name="Hirani K."/>
            <person name="Hogues M."/>
            <person name="Jackson L."/>
            <person name="Jakkamsetti A."/>
            <person name="Javaid M."/>
            <person name="Jiang H."/>
            <person name="Korchina V."/>
            <person name="Kovar C."/>
            <person name="Lara F."/>
            <person name="Lee S."/>
            <person name="Mata R."/>
            <person name="Mathew T."/>
            <person name="Moen C."/>
            <person name="Morales K."/>
            <person name="Munidasa M."/>
            <person name="Nazareth L."/>
            <person name="Ngo R."/>
            <person name="Nguyen L."/>
            <person name="Okwuonu G."/>
            <person name="Ongeri F."/>
            <person name="Patil S."/>
            <person name="Petrosino J."/>
            <person name="Pham C."/>
            <person name="Pham P."/>
            <person name="Pu L.-L."/>
            <person name="Puazo M."/>
            <person name="Raj R."/>
            <person name="Reid J."/>
            <person name="Rouhana J."/>
            <person name="Saada N."/>
            <person name="Shang Y."/>
            <person name="Simmons D."/>
            <person name="Thornton R."/>
            <person name="Warren J."/>
            <person name="Weissenberger G."/>
            <person name="Zhang J."/>
            <person name="Zhang L."/>
            <person name="Zhou C."/>
            <person name="Zhu D."/>
            <person name="Muzny D."/>
            <person name="Worley K."/>
            <person name="Gibbs R."/>
        </authorList>
    </citation>
    <scope>NUCLEOTIDE SEQUENCE [LARGE SCALE GENOMIC DNA]</scope>
    <source>
        <strain evidence="15 16">ATCC 43531</strain>
    </source>
</reference>
<evidence type="ECO:0000256" key="5">
    <source>
        <dbReference type="ARBA" id="ARBA00022729"/>
    </source>
</evidence>
<sequence length="625" mass="69289">MKKHLCMPVTAALTLGMMSLGGAHAFASDTGEPADEHSLGETVVTATRTPLSVRQAPANVAVITAQEIEQNHYRSASEALEHVNGVVVDRASGEEYVRLNGDDRVVVMVDGVRLNNDQGVVNGRAGVDLRMIPSVKDIKRIEVVKGGGSALYGSDAVGGVVNIITKRAVKNETELDLRTGSWGSHSYELSHMGTAEKLSWQLTAGLDRSSYMRYKGTDGKTHRMPSSDYANNSLSLRLDHRIDPRQSLTLSVLHRTIDANSYYNFLPSSHHDAIYNTVSASYNFKEGTGTPGYLRCYGNFKSVDFSGKYDTRVQGGEYQNSWKLGKDHTLAAGLEWRTSHSTNVANGGYSNKKITNKAVYVQDTIRLGDKWVLVPGVRLDHHSRFGSHSSPKVAVNYNADEKTRVYASWGRVYKAPTADDLFYNNIGWSMYGNPDLRPESGHTESLGISHNFDARTSLSVDFFQSKLSDAIHWYYDSLTLTSHVANIAHEKKRGMEILFKKRVNANWSYDLGYSYTGIEARGSNDAASRYLNNNNQPNGGRIGVHYNNSRWHVNVLGTMASGLSKQYYGRSRYAAFELNAGYDFADGGTIYARLRNATNQAYSSYSGTRYPQPARYAEIGVRYQF</sequence>
<dbReference type="HOGENOM" id="CLU_008287_18_0_9"/>
<dbReference type="PANTHER" id="PTHR30069:SF29">
    <property type="entry name" value="HEMOGLOBIN AND HEMOGLOBIN-HAPTOGLOBIN-BINDING PROTEIN 1-RELATED"/>
    <property type="match status" value="1"/>
</dbReference>
<dbReference type="AlphaFoldDB" id="C4V3K4"/>
<evidence type="ECO:0000313" key="15">
    <source>
        <dbReference type="EMBL" id="EEQ48618.1"/>
    </source>
</evidence>
<keyword evidence="5 12" id="KW-0732">Signal</keyword>
<evidence type="ECO:0000256" key="4">
    <source>
        <dbReference type="ARBA" id="ARBA00022692"/>
    </source>
</evidence>
<keyword evidence="2 10" id="KW-0813">Transport</keyword>
<dbReference type="InterPro" id="IPR037066">
    <property type="entry name" value="Plug_dom_sf"/>
</dbReference>
<comment type="caution">
    <text evidence="15">The sequence shown here is derived from an EMBL/GenBank/DDBJ whole genome shotgun (WGS) entry which is preliminary data.</text>
</comment>
<dbReference type="InterPro" id="IPR012910">
    <property type="entry name" value="Plug_dom"/>
</dbReference>
<evidence type="ECO:0000313" key="16">
    <source>
        <dbReference type="Proteomes" id="UP000005309"/>
    </source>
</evidence>
<proteinExistence type="inferred from homology"/>